<dbReference type="EMBL" id="CP000781">
    <property type="protein sequence ID" value="ABS66194.1"/>
    <property type="molecule type" value="Genomic_DNA"/>
</dbReference>
<dbReference type="eggNOG" id="COG5470">
    <property type="taxonomic scope" value="Bacteria"/>
</dbReference>
<keyword evidence="2" id="KW-1185">Reference proteome</keyword>
<name>A7IDV1_XANP2</name>
<dbReference type="Gene3D" id="3.30.70.100">
    <property type="match status" value="1"/>
</dbReference>
<evidence type="ECO:0000313" key="2">
    <source>
        <dbReference type="Proteomes" id="UP000002417"/>
    </source>
</evidence>
<sequence length="172" mass="18911">MCCAWRSARPITRTQTDRRWADATNASDTIGYLEPTQDAGRLFLQRGFVGNVVMLNLLRFRDVADYSDHPGLAPAGPISGSEAFDRYIRHTLPHLRASGGDVLFLGSGGPFLIGPDNERWDRAMLVRQTSVASFLAFASHDAYLAGLGHRTAALEDSRLLPLSEMPLQPDGR</sequence>
<dbReference type="InterPro" id="IPR011008">
    <property type="entry name" value="Dimeric_a/b-barrel"/>
</dbReference>
<dbReference type="KEGG" id="xau:Xaut_0943"/>
<dbReference type="PANTHER" id="PTHR40257">
    <property type="match status" value="1"/>
</dbReference>
<proteinExistence type="predicted"/>
<dbReference type="PANTHER" id="PTHR40257:SF1">
    <property type="entry name" value="DUF1330 DOMAIN-CONTAINING PROTEIN"/>
    <property type="match status" value="1"/>
</dbReference>
<dbReference type="PhylomeDB" id="A7IDV1"/>
<evidence type="ECO:0000313" key="1">
    <source>
        <dbReference type="EMBL" id="ABS66194.1"/>
    </source>
</evidence>
<dbReference type="AlphaFoldDB" id="A7IDV1"/>
<dbReference type="STRING" id="78245.Xaut_0943"/>
<dbReference type="SUPFAM" id="SSF54909">
    <property type="entry name" value="Dimeric alpha+beta barrel"/>
    <property type="match status" value="1"/>
</dbReference>
<dbReference type="HOGENOM" id="CLU_131535_0_0_5"/>
<reference evidence="1 2" key="1">
    <citation type="submission" date="2007-07" db="EMBL/GenBank/DDBJ databases">
        <title>Complete sequence of chromosome of Xanthobacter autotrophicus Py2.</title>
        <authorList>
            <consortium name="US DOE Joint Genome Institute"/>
            <person name="Copeland A."/>
            <person name="Lucas S."/>
            <person name="Lapidus A."/>
            <person name="Barry K."/>
            <person name="Glavina del Rio T."/>
            <person name="Hammon N."/>
            <person name="Israni S."/>
            <person name="Dalin E."/>
            <person name="Tice H."/>
            <person name="Pitluck S."/>
            <person name="Sims D."/>
            <person name="Brettin T."/>
            <person name="Bruce D."/>
            <person name="Detter J.C."/>
            <person name="Han C."/>
            <person name="Tapia R."/>
            <person name="Brainard J."/>
            <person name="Schmutz J."/>
            <person name="Larimer F."/>
            <person name="Land M."/>
            <person name="Hauser L."/>
            <person name="Kyrpides N."/>
            <person name="Kim E."/>
            <person name="Ensigns S.A."/>
            <person name="Richardson P."/>
        </authorList>
    </citation>
    <scope>NUCLEOTIDE SEQUENCE [LARGE SCALE GENOMIC DNA]</scope>
    <source>
        <strain evidence="2">ATCC BAA-1158 / Py2</strain>
    </source>
</reference>
<accession>A7IDV1</accession>
<dbReference type="Proteomes" id="UP000002417">
    <property type="component" value="Chromosome"/>
</dbReference>
<organism evidence="1 2">
    <name type="scientific">Xanthobacter autotrophicus (strain ATCC BAA-1158 / Py2)</name>
    <dbReference type="NCBI Taxonomy" id="78245"/>
    <lineage>
        <taxon>Bacteria</taxon>
        <taxon>Pseudomonadati</taxon>
        <taxon>Pseudomonadota</taxon>
        <taxon>Alphaproteobacteria</taxon>
        <taxon>Hyphomicrobiales</taxon>
        <taxon>Xanthobacteraceae</taxon>
        <taxon>Xanthobacter</taxon>
    </lineage>
</organism>
<gene>
    <name evidence="1" type="ordered locus">Xaut_0943</name>
</gene>
<protein>
    <submittedName>
        <fullName evidence="1">Conserved hypothetical secreted protein</fullName>
    </submittedName>
</protein>